<dbReference type="STRING" id="69895.SAMN05192551_101670"/>
<feature type="transmembrane region" description="Helical" evidence="6">
    <location>
        <begin position="21"/>
        <end position="39"/>
    </location>
</feature>
<evidence type="ECO:0000256" key="3">
    <source>
        <dbReference type="ARBA" id="ARBA00022692"/>
    </source>
</evidence>
<feature type="domain" description="ABC-2 type transporter transmembrane" evidence="7">
    <location>
        <begin position="24"/>
        <end position="369"/>
    </location>
</feature>
<dbReference type="Gene3D" id="3.40.1710.10">
    <property type="entry name" value="abc type-2 transporter like domain"/>
    <property type="match status" value="1"/>
</dbReference>
<dbReference type="PANTHER" id="PTHR30294">
    <property type="entry name" value="MEMBRANE COMPONENT OF ABC TRANSPORTER YHHJ-RELATED"/>
    <property type="match status" value="1"/>
</dbReference>
<dbReference type="RefSeq" id="WP_177208754.1">
    <property type="nucleotide sequence ID" value="NZ_FOQA01000001.1"/>
</dbReference>
<evidence type="ECO:0000256" key="1">
    <source>
        <dbReference type="ARBA" id="ARBA00004651"/>
    </source>
</evidence>
<dbReference type="AlphaFoldDB" id="A0A1I3B9F8"/>
<name>A0A1I3B9F8_9FIRM</name>
<dbReference type="PANTHER" id="PTHR30294:SF48">
    <property type="entry name" value="LINEARMYCIN RESISTANCE PERMEASE PROTEIN LNRM"/>
    <property type="match status" value="1"/>
</dbReference>
<dbReference type="GO" id="GO:0005886">
    <property type="term" value="C:plasma membrane"/>
    <property type="evidence" value="ECO:0007669"/>
    <property type="project" value="UniProtKB-SubCell"/>
</dbReference>
<feature type="transmembrane region" description="Helical" evidence="6">
    <location>
        <begin position="259"/>
        <end position="283"/>
    </location>
</feature>
<proteinExistence type="predicted"/>
<evidence type="ECO:0000256" key="6">
    <source>
        <dbReference type="SAM" id="Phobius"/>
    </source>
</evidence>
<keyword evidence="3 6" id="KW-0812">Transmembrane</keyword>
<feature type="transmembrane region" description="Helical" evidence="6">
    <location>
        <begin position="227"/>
        <end position="253"/>
    </location>
</feature>
<keyword evidence="9" id="KW-1185">Reference proteome</keyword>
<dbReference type="GO" id="GO:0140359">
    <property type="term" value="F:ABC-type transporter activity"/>
    <property type="evidence" value="ECO:0007669"/>
    <property type="project" value="InterPro"/>
</dbReference>
<evidence type="ECO:0000256" key="4">
    <source>
        <dbReference type="ARBA" id="ARBA00022989"/>
    </source>
</evidence>
<comment type="subcellular location">
    <subcellularLocation>
        <location evidence="1">Cell membrane</location>
        <topology evidence="1">Multi-pass membrane protein</topology>
    </subcellularLocation>
</comment>
<feature type="transmembrane region" description="Helical" evidence="6">
    <location>
        <begin position="183"/>
        <end position="202"/>
    </location>
</feature>
<dbReference type="EMBL" id="FOQA01000001">
    <property type="protein sequence ID" value="SFH58914.1"/>
    <property type="molecule type" value="Genomic_DNA"/>
</dbReference>
<evidence type="ECO:0000259" key="7">
    <source>
        <dbReference type="Pfam" id="PF12698"/>
    </source>
</evidence>
<accession>A0A1I3B9F8</accession>
<gene>
    <name evidence="8" type="ORF">SAMN05192551_101670</name>
</gene>
<sequence length="375" mass="42136">MRLWTMFRYQLIQNIRDRTTYLEMILLPILLIFILGVSLDDAFQTPPVTDTKAVYLNEDQGAVGEGFEVFIKHLKKEKFIAVRAVSTFEEGINLVEEGKGHGFIHLPESILEKDAGRIGFYGSVRYPVKAAVVENVTKNFISGANTVLAMDALGMETSLAFQGSNLVEGSLNDWHVKPGAMDYYGVTMLVMFMMYGTNYAVFGMKEAYLSSTGHRIKTTPIGSTEHYLGLLLSNMTTIILQAVLIIGFTYYVYGINWGNNWLVLAGIILLTALMAVGIGTAVIMITRNETLSGNILMIMIPLMTFFSGGFFQTNIQQGSFIYKMQYMIPNHLAQNAIFNVIYDGDTERLLFVMIIMSLIILVTYIIALLSERRYW</sequence>
<dbReference type="InterPro" id="IPR051449">
    <property type="entry name" value="ABC-2_transporter_component"/>
</dbReference>
<dbReference type="Pfam" id="PF12698">
    <property type="entry name" value="ABC2_membrane_3"/>
    <property type="match status" value="1"/>
</dbReference>
<protein>
    <submittedName>
        <fullName evidence="8">ABC-2 type transport system permease protein</fullName>
    </submittedName>
</protein>
<feature type="transmembrane region" description="Helical" evidence="6">
    <location>
        <begin position="349"/>
        <end position="369"/>
    </location>
</feature>
<organism evidence="8 9">
    <name type="scientific">Tindallia magadiensis</name>
    <dbReference type="NCBI Taxonomy" id="69895"/>
    <lineage>
        <taxon>Bacteria</taxon>
        <taxon>Bacillati</taxon>
        <taxon>Bacillota</taxon>
        <taxon>Clostridia</taxon>
        <taxon>Peptostreptococcales</taxon>
        <taxon>Tindalliaceae</taxon>
        <taxon>Tindallia</taxon>
    </lineage>
</organism>
<evidence type="ECO:0000313" key="8">
    <source>
        <dbReference type="EMBL" id="SFH58914.1"/>
    </source>
</evidence>
<feature type="transmembrane region" description="Helical" evidence="6">
    <location>
        <begin position="295"/>
        <end position="315"/>
    </location>
</feature>
<evidence type="ECO:0000313" key="9">
    <source>
        <dbReference type="Proteomes" id="UP000199287"/>
    </source>
</evidence>
<keyword evidence="2" id="KW-1003">Cell membrane</keyword>
<dbReference type="InterPro" id="IPR013525">
    <property type="entry name" value="ABC2_TM"/>
</dbReference>
<keyword evidence="5 6" id="KW-0472">Membrane</keyword>
<dbReference type="Proteomes" id="UP000199287">
    <property type="component" value="Unassembled WGS sequence"/>
</dbReference>
<keyword evidence="4 6" id="KW-1133">Transmembrane helix</keyword>
<evidence type="ECO:0000256" key="5">
    <source>
        <dbReference type="ARBA" id="ARBA00023136"/>
    </source>
</evidence>
<reference evidence="9" key="1">
    <citation type="submission" date="2016-10" db="EMBL/GenBank/DDBJ databases">
        <authorList>
            <person name="Varghese N."/>
            <person name="Submissions S."/>
        </authorList>
    </citation>
    <scope>NUCLEOTIDE SEQUENCE [LARGE SCALE GENOMIC DNA]</scope>
    <source>
        <strain evidence="9">Z-7934</strain>
    </source>
</reference>
<evidence type="ECO:0000256" key="2">
    <source>
        <dbReference type="ARBA" id="ARBA00022475"/>
    </source>
</evidence>